<evidence type="ECO:0000256" key="22">
    <source>
        <dbReference type="PIRSR" id="PIRSR600829-3"/>
    </source>
</evidence>
<dbReference type="GO" id="GO:0006654">
    <property type="term" value="P:phosphatidic acid biosynthetic process"/>
    <property type="evidence" value="ECO:0007669"/>
    <property type="project" value="InterPro"/>
</dbReference>
<evidence type="ECO:0000256" key="18">
    <source>
        <dbReference type="ARBA" id="ARBA00023209"/>
    </source>
</evidence>
<feature type="binding site" evidence="21">
    <location>
        <position position="71"/>
    </location>
    <ligand>
        <name>substrate</name>
    </ligand>
</feature>
<evidence type="ECO:0000256" key="5">
    <source>
        <dbReference type="ARBA" id="ARBA00022475"/>
    </source>
</evidence>
<evidence type="ECO:0000313" key="26">
    <source>
        <dbReference type="Proteomes" id="UP000325755"/>
    </source>
</evidence>
<sequence length="126" mass="13606">MAGQNLKGIPRLVAAFFNSIEGYKATWQNEEAFRLEIYLLAITTPLGLWLGHGAVEKLLLVGSVILVAIVELLNTGIEVVVDRISFEHHELSGRAKDIGSAAVTTALLLAAMNWILILLAHYGIGA</sequence>
<evidence type="ECO:0000256" key="10">
    <source>
        <dbReference type="ARBA" id="ARBA00022723"/>
    </source>
</evidence>
<feature type="binding site" evidence="23">
    <location>
        <position position="78"/>
    </location>
    <ligand>
        <name>a divalent metal cation</name>
        <dbReference type="ChEBI" id="CHEBI:60240"/>
    </ligand>
</feature>
<dbReference type="AlphaFoldDB" id="A0A5Q0BLJ2"/>
<dbReference type="Proteomes" id="UP000325755">
    <property type="component" value="Chromosome"/>
</dbReference>
<feature type="binding site" evidence="21">
    <location>
        <begin position="32"/>
        <end position="36"/>
    </location>
    <ligand>
        <name>substrate</name>
    </ligand>
</feature>
<protein>
    <recommendedName>
        <fullName evidence="4 24">Diacylglycerol kinase</fullName>
        <ecNumber evidence="3 24">2.7.1.107</ecNumber>
    </recommendedName>
</protein>
<dbReference type="GO" id="GO:0004143">
    <property type="term" value="F:ATP-dependent diacylglycerol kinase activity"/>
    <property type="evidence" value="ECO:0007669"/>
    <property type="project" value="UniProtKB-EC"/>
</dbReference>
<keyword evidence="5" id="KW-1003">Cell membrane</keyword>
<keyword evidence="6" id="KW-0444">Lipid biosynthesis</keyword>
<dbReference type="GO" id="GO:0005524">
    <property type="term" value="F:ATP binding"/>
    <property type="evidence" value="ECO:0007669"/>
    <property type="project" value="UniProtKB-KW"/>
</dbReference>
<keyword evidence="26" id="KW-1185">Reference proteome</keyword>
<evidence type="ECO:0000256" key="4">
    <source>
        <dbReference type="ARBA" id="ARBA00017575"/>
    </source>
</evidence>
<evidence type="ECO:0000256" key="15">
    <source>
        <dbReference type="ARBA" id="ARBA00022989"/>
    </source>
</evidence>
<evidence type="ECO:0000256" key="2">
    <source>
        <dbReference type="ARBA" id="ARBA00005967"/>
    </source>
</evidence>
<dbReference type="PANTHER" id="PTHR34299:SF1">
    <property type="entry name" value="DIACYLGLYCEROL KINASE"/>
    <property type="match status" value="1"/>
</dbReference>
<comment type="subcellular location">
    <subcellularLocation>
        <location evidence="1 24">Cell inner membrane</location>
        <topology evidence="1 24">Multi-pass membrane protein</topology>
    </subcellularLocation>
</comment>
<dbReference type="InterPro" id="IPR000829">
    <property type="entry name" value="DAGK"/>
</dbReference>
<comment type="function">
    <text evidence="24">Catalyzes the ATP-dependent phosphorylation of sn-l,2-diacylglycerol (DAG) to phosphatidic acid. Involved in the recycling of diacylglycerol produced as a by-product during membrane-derived oligosaccharide (MDO) biosynthesis.</text>
</comment>
<accession>A0A5Q0BLJ2</accession>
<dbReference type="GO" id="GO:0046872">
    <property type="term" value="F:metal ion binding"/>
    <property type="evidence" value="ECO:0007669"/>
    <property type="project" value="UniProtKB-KW"/>
</dbReference>
<keyword evidence="12 24" id="KW-0418">Kinase</keyword>
<feature type="transmembrane region" description="Helical" evidence="24">
    <location>
        <begin position="101"/>
        <end position="124"/>
    </location>
</feature>
<evidence type="ECO:0000256" key="14">
    <source>
        <dbReference type="ARBA" id="ARBA00022842"/>
    </source>
</evidence>
<feature type="binding site" evidence="23">
    <location>
        <position position="30"/>
    </location>
    <ligand>
        <name>a divalent metal cation</name>
        <dbReference type="ChEBI" id="CHEBI:60240"/>
    </ligand>
</feature>
<keyword evidence="19 24" id="KW-1208">Phospholipid metabolism</keyword>
<evidence type="ECO:0000256" key="19">
    <source>
        <dbReference type="ARBA" id="ARBA00023264"/>
    </source>
</evidence>
<dbReference type="InParanoid" id="A0A5Q0BLJ2"/>
<evidence type="ECO:0000256" key="6">
    <source>
        <dbReference type="ARBA" id="ARBA00022516"/>
    </source>
</evidence>
<dbReference type="Gene3D" id="1.10.287.3610">
    <property type="match status" value="1"/>
</dbReference>
<dbReference type="FunCoup" id="A0A5Q0BLJ2">
    <property type="interactions" value="183"/>
</dbReference>
<dbReference type="GO" id="GO:0005886">
    <property type="term" value="C:plasma membrane"/>
    <property type="evidence" value="ECO:0007669"/>
    <property type="project" value="UniProtKB-SubCell"/>
</dbReference>
<feature type="transmembrane region" description="Helical" evidence="24">
    <location>
        <begin position="58"/>
        <end position="81"/>
    </location>
</feature>
<evidence type="ECO:0000256" key="24">
    <source>
        <dbReference type="RuleBase" id="RU363065"/>
    </source>
</evidence>
<keyword evidence="14 23" id="KW-0460">Magnesium</keyword>
<feature type="binding site" evidence="22">
    <location>
        <position position="30"/>
    </location>
    <ligand>
        <name>ATP</name>
        <dbReference type="ChEBI" id="CHEBI:30616"/>
    </ligand>
</feature>
<comment type="similarity">
    <text evidence="2 24">Belongs to the bacterial diacylglycerol kinase family.</text>
</comment>
<evidence type="ECO:0000256" key="8">
    <source>
        <dbReference type="ARBA" id="ARBA00022679"/>
    </source>
</evidence>
<organism evidence="25 26">
    <name type="scientific">Candidatus Methylospira mobilis</name>
    <dbReference type="NCBI Taxonomy" id="1808979"/>
    <lineage>
        <taxon>Bacteria</taxon>
        <taxon>Pseudomonadati</taxon>
        <taxon>Pseudomonadota</taxon>
        <taxon>Gammaproteobacteria</taxon>
        <taxon>Methylococcales</taxon>
        <taxon>Methylococcaceae</taxon>
        <taxon>Candidatus Methylospira</taxon>
    </lineage>
</organism>
<evidence type="ECO:0000256" key="12">
    <source>
        <dbReference type="ARBA" id="ARBA00022777"/>
    </source>
</evidence>
<name>A0A5Q0BLJ2_9GAMM</name>
<comment type="cofactor">
    <cofactor evidence="23">
        <name>Mg(2+)</name>
        <dbReference type="ChEBI" id="CHEBI:18420"/>
    </cofactor>
    <text evidence="23">Mn(2+), Zn(2+), Cd(2+) and Co(2+) support activity to lesser extents.</text>
</comment>
<evidence type="ECO:0000256" key="9">
    <source>
        <dbReference type="ARBA" id="ARBA00022692"/>
    </source>
</evidence>
<feature type="binding site" evidence="21">
    <location>
        <position position="11"/>
    </location>
    <ligand>
        <name>substrate</name>
    </ligand>
</feature>
<evidence type="ECO:0000256" key="20">
    <source>
        <dbReference type="PIRSR" id="PIRSR600829-1"/>
    </source>
</evidence>
<keyword evidence="10 23" id="KW-0479">Metal-binding</keyword>
<evidence type="ECO:0000256" key="23">
    <source>
        <dbReference type="PIRSR" id="PIRSR600829-4"/>
    </source>
</evidence>
<dbReference type="Pfam" id="PF01219">
    <property type="entry name" value="DAGK_prokar"/>
    <property type="match status" value="1"/>
</dbReference>
<comment type="catalytic activity">
    <reaction evidence="24">
        <text>a 1,2-diacyl-sn-glycerol + ATP = a 1,2-diacyl-sn-glycero-3-phosphate + ADP + H(+)</text>
        <dbReference type="Rhea" id="RHEA:10272"/>
        <dbReference type="ChEBI" id="CHEBI:15378"/>
        <dbReference type="ChEBI" id="CHEBI:17815"/>
        <dbReference type="ChEBI" id="CHEBI:30616"/>
        <dbReference type="ChEBI" id="CHEBI:58608"/>
        <dbReference type="ChEBI" id="CHEBI:456216"/>
        <dbReference type="EC" id="2.7.1.107"/>
    </reaction>
</comment>
<keyword evidence="13 22" id="KW-0067">ATP-binding</keyword>
<dbReference type="EC" id="2.7.1.107" evidence="3 24"/>
<evidence type="ECO:0000256" key="21">
    <source>
        <dbReference type="PIRSR" id="PIRSR600829-2"/>
    </source>
</evidence>
<keyword evidence="16 24" id="KW-0443">Lipid metabolism</keyword>
<evidence type="ECO:0000256" key="3">
    <source>
        <dbReference type="ARBA" id="ARBA00012133"/>
    </source>
</evidence>
<keyword evidence="17 24" id="KW-0472">Membrane</keyword>
<keyword evidence="7 24" id="KW-0997">Cell inner membrane</keyword>
<evidence type="ECO:0000256" key="16">
    <source>
        <dbReference type="ARBA" id="ARBA00023098"/>
    </source>
</evidence>
<keyword evidence="18" id="KW-0594">Phospholipid biosynthesis</keyword>
<evidence type="ECO:0000256" key="1">
    <source>
        <dbReference type="ARBA" id="ARBA00004429"/>
    </source>
</evidence>
<evidence type="ECO:0000256" key="7">
    <source>
        <dbReference type="ARBA" id="ARBA00022519"/>
    </source>
</evidence>
<evidence type="ECO:0000256" key="13">
    <source>
        <dbReference type="ARBA" id="ARBA00022840"/>
    </source>
</evidence>
<dbReference type="PANTHER" id="PTHR34299">
    <property type="entry name" value="DIACYLGLYCEROL KINASE"/>
    <property type="match status" value="1"/>
</dbReference>
<dbReference type="EMBL" id="CP044205">
    <property type="protein sequence ID" value="QFY44650.1"/>
    <property type="molecule type" value="Genomic_DNA"/>
</dbReference>
<dbReference type="InterPro" id="IPR036945">
    <property type="entry name" value="DAGK_sf"/>
</dbReference>
<evidence type="ECO:0000256" key="11">
    <source>
        <dbReference type="ARBA" id="ARBA00022741"/>
    </source>
</evidence>
<keyword evidence="8 24" id="KW-0808">Transferase</keyword>
<evidence type="ECO:0000313" key="25">
    <source>
        <dbReference type="EMBL" id="QFY44650.1"/>
    </source>
</evidence>
<keyword evidence="9 24" id="KW-0812">Transmembrane</keyword>
<feature type="binding site" evidence="22">
    <location>
        <position position="11"/>
    </location>
    <ligand>
        <name>ATP</name>
        <dbReference type="ChEBI" id="CHEBI:30616"/>
    </ligand>
</feature>
<feature type="transmembrane region" description="Helical" evidence="24">
    <location>
        <begin position="33"/>
        <end position="52"/>
    </location>
</feature>
<dbReference type="InterPro" id="IPR033718">
    <property type="entry name" value="DAGK_prok"/>
</dbReference>
<feature type="binding site" evidence="22">
    <location>
        <begin position="87"/>
        <end position="89"/>
    </location>
    <ligand>
        <name>ATP</name>
        <dbReference type="ChEBI" id="CHEBI:30616"/>
    </ligand>
</feature>
<evidence type="ECO:0000256" key="17">
    <source>
        <dbReference type="ARBA" id="ARBA00023136"/>
    </source>
</evidence>
<keyword evidence="11 22" id="KW-0547">Nucleotide-binding</keyword>
<reference evidence="25 26" key="1">
    <citation type="submission" date="2019-09" db="EMBL/GenBank/DDBJ databases">
        <title>Ecophysiology of the spiral-shaped methanotroph Methylospira mobilis as revealed by the complete genome sequence.</title>
        <authorList>
            <person name="Oshkin I.Y."/>
            <person name="Dedysh S.N."/>
            <person name="Miroshnikov K."/>
            <person name="Danilova O.V."/>
            <person name="Hakobyan A."/>
            <person name="Liesack W."/>
        </authorList>
    </citation>
    <scope>NUCLEOTIDE SEQUENCE [LARGE SCALE GENOMIC DNA]</scope>
    <source>
        <strain evidence="25 26">Shm1</strain>
    </source>
</reference>
<feature type="binding site" evidence="21">
    <location>
        <position position="100"/>
    </location>
    <ligand>
        <name>substrate</name>
    </ligand>
</feature>
<dbReference type="RefSeq" id="WP_153250612.1">
    <property type="nucleotide sequence ID" value="NZ_CP044205.1"/>
</dbReference>
<feature type="binding site" evidence="22">
    <location>
        <position position="78"/>
    </location>
    <ligand>
        <name>ATP</name>
        <dbReference type="ChEBI" id="CHEBI:30616"/>
    </ligand>
</feature>
<feature type="binding site" evidence="22">
    <location>
        <begin position="96"/>
        <end position="97"/>
    </location>
    <ligand>
        <name>ATP</name>
        <dbReference type="ChEBI" id="CHEBI:30616"/>
    </ligand>
</feature>
<keyword evidence="15 24" id="KW-1133">Transmembrane helix</keyword>
<proteinExistence type="inferred from homology"/>
<feature type="active site" description="Proton acceptor" evidence="20">
    <location>
        <position position="71"/>
    </location>
</feature>
<gene>
    <name evidence="25" type="ORF">F6R98_20140</name>
</gene>
<dbReference type="KEGG" id="mmob:F6R98_20140"/>
<dbReference type="CDD" id="cd14264">
    <property type="entry name" value="DAGK_IM"/>
    <property type="match status" value="1"/>
</dbReference>
<dbReference type="OrthoDB" id="9796011at2"/>